<organism evidence="3 4">
    <name type="scientific">Papaver somniferum</name>
    <name type="common">Opium poppy</name>
    <dbReference type="NCBI Taxonomy" id="3469"/>
    <lineage>
        <taxon>Eukaryota</taxon>
        <taxon>Viridiplantae</taxon>
        <taxon>Streptophyta</taxon>
        <taxon>Embryophyta</taxon>
        <taxon>Tracheophyta</taxon>
        <taxon>Spermatophyta</taxon>
        <taxon>Magnoliopsida</taxon>
        <taxon>Ranunculales</taxon>
        <taxon>Papaveraceae</taxon>
        <taxon>Papaveroideae</taxon>
        <taxon>Papaver</taxon>
    </lineage>
</organism>
<proteinExistence type="predicted"/>
<keyword evidence="4" id="KW-1185">Reference proteome</keyword>
<dbReference type="EMBL" id="CM010722">
    <property type="protein sequence ID" value="RZC73503.1"/>
    <property type="molecule type" value="Genomic_DNA"/>
</dbReference>
<dbReference type="Gramene" id="RZC73504">
    <property type="protein sequence ID" value="RZC73504"/>
    <property type="gene ID" value="C5167_048984"/>
</dbReference>
<name>A0A4Y7KJJ0_PAPSO</name>
<dbReference type="EMBL" id="CM010722">
    <property type="protein sequence ID" value="RZC73504.1"/>
    <property type="molecule type" value="Genomic_DNA"/>
</dbReference>
<gene>
    <name evidence="2" type="ORF">C5167_048983</name>
    <name evidence="3" type="ORF">C5167_048984</name>
</gene>
<evidence type="ECO:0000313" key="4">
    <source>
        <dbReference type="Proteomes" id="UP000316621"/>
    </source>
</evidence>
<evidence type="ECO:0000313" key="3">
    <source>
        <dbReference type="EMBL" id="RZC73504.1"/>
    </source>
</evidence>
<accession>A0A4Y7KJJ0</accession>
<protein>
    <submittedName>
        <fullName evidence="3">Uncharacterized protein</fullName>
    </submittedName>
</protein>
<sequence length="291" mass="33153">MALEIDEFVPSMAVGESSKPLQTEFDTLSTTSFVEYSYSEEEYPRAGETDDEEYPTEQNTDEALNCTSPSALSSMVSNWFDGWPVSDENLVKLMKSCEDSVAGRREPFTWIHVYAYFNKKKRYGGYGVIVHNDLGVPITASARFSKDGCSFYHQVFEGINAGVKLAGKLGCSHLRVRCNSAKLPFHFNYLDVCCNRKCKDTANANNICDRCDEYIMSELGCCPEMKLLVLKLRQKDPIDFLFNSAGVAVHYPAKLEKKKRRDLLRRRKEGMPPMKMGQVRLDMRFNQLDFL</sequence>
<evidence type="ECO:0000313" key="2">
    <source>
        <dbReference type="EMBL" id="RZC73503.1"/>
    </source>
</evidence>
<evidence type="ECO:0000256" key="1">
    <source>
        <dbReference type="SAM" id="MobiDB-lite"/>
    </source>
</evidence>
<dbReference type="Proteomes" id="UP000316621">
    <property type="component" value="Chromosome 8"/>
</dbReference>
<dbReference type="OrthoDB" id="1971906at2759"/>
<dbReference type="AlphaFoldDB" id="A0A4Y7KJJ0"/>
<reference evidence="3 4" key="1">
    <citation type="journal article" date="2018" name="Science">
        <title>The opium poppy genome and morphinan production.</title>
        <authorList>
            <person name="Guo L."/>
            <person name="Winzer T."/>
            <person name="Yang X."/>
            <person name="Li Y."/>
            <person name="Ning Z."/>
            <person name="He Z."/>
            <person name="Teodor R."/>
            <person name="Lu Y."/>
            <person name="Bowser T.A."/>
            <person name="Graham I.A."/>
            <person name="Ye K."/>
        </authorList>
    </citation>
    <scope>NUCLEOTIDE SEQUENCE [LARGE SCALE GENOMIC DNA]</scope>
    <source>
        <strain evidence="4">cv. HN1</strain>
        <tissue evidence="3">Leaves</tissue>
    </source>
</reference>
<dbReference type="Gramene" id="RZC73503">
    <property type="protein sequence ID" value="RZC73503"/>
    <property type="gene ID" value="C5167_048983"/>
</dbReference>
<feature type="region of interest" description="Disordered" evidence="1">
    <location>
        <begin position="38"/>
        <end position="61"/>
    </location>
</feature>